<name>A0A132AF79_SARSC</name>
<dbReference type="AlphaFoldDB" id="A0A132AF79"/>
<dbReference type="EMBL" id="JXLN01013858">
    <property type="protein sequence ID" value="KPM09642.1"/>
    <property type="molecule type" value="Genomic_DNA"/>
</dbReference>
<sequence length="307" mass="36488">MAIEIHDDKLRDLWLKCQVHSSNDLEYADEDCTEIPSTESDVTFFYLGNWILHQFILNFGDKKKTNTPEKKDDDFVRDYFNQGIGWKFLVCLKHFIKNNRSIYNSESGKIIFWIHKLFVLNQQNIFDDDYSSDSEHPDFYQKTYEYLSKTNFQEDVYLKTLRNPTRLSPAKVKSWYRNGANSRNLNVKRHHSNRIKKNEKQDANDSDSDDNRPVSDTLIVNRMKNKDFLSLYLRYKSKKSTEKCDNNNAMEFSELKPKNFQLLKYSEEILINFILFERNKATLHQRVPRISSVIVEEASKTILDLFL</sequence>
<reference evidence="2 3" key="1">
    <citation type="journal article" date="2015" name="Parasit. Vectors">
        <title>Draft genome of the scabies mite.</title>
        <authorList>
            <person name="Rider S.D.Jr."/>
            <person name="Morgan M.S."/>
            <person name="Arlian L.G."/>
        </authorList>
    </citation>
    <scope>NUCLEOTIDE SEQUENCE [LARGE SCALE GENOMIC DNA]</scope>
    <source>
        <strain evidence="2">Arlian Lab</strain>
    </source>
</reference>
<feature type="region of interest" description="Disordered" evidence="1">
    <location>
        <begin position="186"/>
        <end position="215"/>
    </location>
</feature>
<dbReference type="OrthoDB" id="26681at2759"/>
<proteinExistence type="predicted"/>
<feature type="non-terminal residue" evidence="2">
    <location>
        <position position="307"/>
    </location>
</feature>
<comment type="caution">
    <text evidence="2">The sequence shown here is derived from an EMBL/GenBank/DDBJ whole genome shotgun (WGS) entry which is preliminary data.</text>
</comment>
<feature type="compositionally biased region" description="Basic and acidic residues" evidence="1">
    <location>
        <begin position="196"/>
        <end position="213"/>
    </location>
</feature>
<gene>
    <name evidence="2" type="ORF">QR98_0081830</name>
</gene>
<feature type="compositionally biased region" description="Basic residues" evidence="1">
    <location>
        <begin position="186"/>
        <end position="195"/>
    </location>
</feature>
<evidence type="ECO:0000256" key="1">
    <source>
        <dbReference type="SAM" id="MobiDB-lite"/>
    </source>
</evidence>
<organism evidence="2 3">
    <name type="scientific">Sarcoptes scabiei</name>
    <name type="common">Itch mite</name>
    <name type="synonym">Acarus scabiei</name>
    <dbReference type="NCBI Taxonomy" id="52283"/>
    <lineage>
        <taxon>Eukaryota</taxon>
        <taxon>Metazoa</taxon>
        <taxon>Ecdysozoa</taxon>
        <taxon>Arthropoda</taxon>
        <taxon>Chelicerata</taxon>
        <taxon>Arachnida</taxon>
        <taxon>Acari</taxon>
        <taxon>Acariformes</taxon>
        <taxon>Sarcoptiformes</taxon>
        <taxon>Astigmata</taxon>
        <taxon>Psoroptidia</taxon>
        <taxon>Sarcoptoidea</taxon>
        <taxon>Sarcoptidae</taxon>
        <taxon>Sarcoptinae</taxon>
        <taxon>Sarcoptes</taxon>
    </lineage>
</organism>
<evidence type="ECO:0000313" key="2">
    <source>
        <dbReference type="EMBL" id="KPM09642.1"/>
    </source>
</evidence>
<dbReference type="VEuPathDB" id="VectorBase:SSCA002469"/>
<accession>A0A132AF79</accession>
<dbReference type="Proteomes" id="UP000616769">
    <property type="component" value="Unassembled WGS sequence"/>
</dbReference>
<protein>
    <submittedName>
        <fullName evidence="2">Uncharacterized protein</fullName>
    </submittedName>
</protein>
<evidence type="ECO:0000313" key="3">
    <source>
        <dbReference type="Proteomes" id="UP000616769"/>
    </source>
</evidence>